<reference evidence="3 4" key="1">
    <citation type="submission" date="2019-05" db="EMBL/GenBank/DDBJ databases">
        <title>Kocuria coralli sp. nov., a novel actinobacterium isolated from coral reef seawater.</title>
        <authorList>
            <person name="Li J."/>
        </authorList>
    </citation>
    <scope>NUCLEOTIDE SEQUENCE [LARGE SCALE GENOMIC DNA]</scope>
    <source>
        <strain evidence="3 4">SCSIO 13007</strain>
    </source>
</reference>
<dbReference type="AlphaFoldDB" id="A0A5J5L142"/>
<evidence type="ECO:0000256" key="2">
    <source>
        <dbReference type="SAM" id="Phobius"/>
    </source>
</evidence>
<organism evidence="3 4">
    <name type="scientific">Kocuria coralli</name>
    <dbReference type="NCBI Taxonomy" id="1461025"/>
    <lineage>
        <taxon>Bacteria</taxon>
        <taxon>Bacillati</taxon>
        <taxon>Actinomycetota</taxon>
        <taxon>Actinomycetes</taxon>
        <taxon>Micrococcales</taxon>
        <taxon>Micrococcaceae</taxon>
        <taxon>Kocuria</taxon>
    </lineage>
</organism>
<feature type="compositionally biased region" description="Basic and acidic residues" evidence="1">
    <location>
        <begin position="70"/>
        <end position="84"/>
    </location>
</feature>
<accession>A0A5J5L142</accession>
<keyword evidence="2" id="KW-0812">Transmembrane</keyword>
<evidence type="ECO:0000313" key="3">
    <source>
        <dbReference type="EMBL" id="KAA9395619.1"/>
    </source>
</evidence>
<dbReference type="RefSeq" id="WP_158032426.1">
    <property type="nucleotide sequence ID" value="NZ_ML708610.1"/>
</dbReference>
<feature type="transmembrane region" description="Helical" evidence="2">
    <location>
        <begin position="28"/>
        <end position="54"/>
    </location>
</feature>
<sequence>MSTDIGMPAGLASTLEIIQANLQQGGRWLLMIAMMLFLSYALFMLGAVVFSTTAGRVRSVRFRSTRVRHRKDDLADRRSARESANDAPRLSA</sequence>
<comment type="caution">
    <text evidence="3">The sequence shown here is derived from an EMBL/GenBank/DDBJ whole genome shotgun (WGS) entry which is preliminary data.</text>
</comment>
<feature type="region of interest" description="Disordered" evidence="1">
    <location>
        <begin position="68"/>
        <end position="92"/>
    </location>
</feature>
<keyword evidence="2" id="KW-0472">Membrane</keyword>
<protein>
    <submittedName>
        <fullName evidence="3">Uncharacterized protein</fullName>
    </submittedName>
</protein>
<keyword evidence="2" id="KW-1133">Transmembrane helix</keyword>
<name>A0A5J5L142_9MICC</name>
<gene>
    <name evidence="3" type="ORF">FCK90_00940</name>
</gene>
<evidence type="ECO:0000256" key="1">
    <source>
        <dbReference type="SAM" id="MobiDB-lite"/>
    </source>
</evidence>
<evidence type="ECO:0000313" key="4">
    <source>
        <dbReference type="Proteomes" id="UP000325957"/>
    </source>
</evidence>
<keyword evidence="4" id="KW-1185">Reference proteome</keyword>
<proteinExistence type="predicted"/>
<dbReference type="EMBL" id="SZWF01000001">
    <property type="protein sequence ID" value="KAA9395619.1"/>
    <property type="molecule type" value="Genomic_DNA"/>
</dbReference>
<dbReference type="Proteomes" id="UP000325957">
    <property type="component" value="Unassembled WGS sequence"/>
</dbReference>